<accession>A0A0H2SHW9</accession>
<protein>
    <submittedName>
        <fullName evidence="1">Uncharacterized protein</fullName>
    </submittedName>
</protein>
<dbReference type="Proteomes" id="UP000053477">
    <property type="component" value="Unassembled WGS sequence"/>
</dbReference>
<evidence type="ECO:0000313" key="2">
    <source>
        <dbReference type="Proteomes" id="UP000053477"/>
    </source>
</evidence>
<dbReference type="EMBL" id="KQ085913">
    <property type="protein sequence ID" value="KLO16676.1"/>
    <property type="molecule type" value="Genomic_DNA"/>
</dbReference>
<dbReference type="InParanoid" id="A0A0H2SHW9"/>
<proteinExistence type="predicted"/>
<dbReference type="OrthoDB" id="3027208at2759"/>
<gene>
    <name evidence="1" type="ORF">SCHPADRAFT_202954</name>
</gene>
<name>A0A0H2SHW9_9AGAM</name>
<keyword evidence="2" id="KW-1185">Reference proteome</keyword>
<reference evidence="1 2" key="1">
    <citation type="submission" date="2015-04" db="EMBL/GenBank/DDBJ databases">
        <title>Complete genome sequence of Schizopora paradoxa KUC8140, a cosmopolitan wood degrader in East Asia.</title>
        <authorList>
            <consortium name="DOE Joint Genome Institute"/>
            <person name="Min B."/>
            <person name="Park H."/>
            <person name="Jang Y."/>
            <person name="Kim J.-J."/>
            <person name="Kim K.H."/>
            <person name="Pangilinan J."/>
            <person name="Lipzen A."/>
            <person name="Riley R."/>
            <person name="Grigoriev I.V."/>
            <person name="Spatafora J.W."/>
            <person name="Choi I.-G."/>
        </authorList>
    </citation>
    <scope>NUCLEOTIDE SEQUENCE [LARGE SCALE GENOMIC DNA]</scope>
    <source>
        <strain evidence="1 2">KUC8140</strain>
    </source>
</reference>
<evidence type="ECO:0000313" key="1">
    <source>
        <dbReference type="EMBL" id="KLO16676.1"/>
    </source>
</evidence>
<dbReference type="AlphaFoldDB" id="A0A0H2SHW9"/>
<organism evidence="1 2">
    <name type="scientific">Schizopora paradoxa</name>
    <dbReference type="NCBI Taxonomy" id="27342"/>
    <lineage>
        <taxon>Eukaryota</taxon>
        <taxon>Fungi</taxon>
        <taxon>Dikarya</taxon>
        <taxon>Basidiomycota</taxon>
        <taxon>Agaricomycotina</taxon>
        <taxon>Agaricomycetes</taxon>
        <taxon>Hymenochaetales</taxon>
        <taxon>Schizoporaceae</taxon>
        <taxon>Schizopora</taxon>
    </lineage>
</organism>
<sequence length="80" mass="9323">MYEGLPLVTLVGDDGEDVAHLLRAVYEPRYYDSRRAQMPLQIVSALLTLSTKYDFRNIRSGIMRKISHHYSIDFSTSRMR</sequence>